<reference evidence="1" key="1">
    <citation type="submission" date="2023-06" db="EMBL/GenBank/DDBJ databases">
        <authorList>
            <consortium name="Lawrence Berkeley National Laboratory"/>
            <person name="Ahrendt S."/>
            <person name="Sahu N."/>
            <person name="Indic B."/>
            <person name="Wong-Bajracharya J."/>
            <person name="Merenyi Z."/>
            <person name="Ke H.-M."/>
            <person name="Monk M."/>
            <person name="Kocsube S."/>
            <person name="Drula E."/>
            <person name="Lipzen A."/>
            <person name="Balint B."/>
            <person name="Henrissat B."/>
            <person name="Andreopoulos B."/>
            <person name="Martin F.M."/>
            <person name="Harder C.B."/>
            <person name="Rigling D."/>
            <person name="Ford K.L."/>
            <person name="Foster G.D."/>
            <person name="Pangilinan J."/>
            <person name="Papanicolaou A."/>
            <person name="Barry K."/>
            <person name="LaButti K."/>
            <person name="Viragh M."/>
            <person name="Koriabine M."/>
            <person name="Yan M."/>
            <person name="Riley R."/>
            <person name="Champramary S."/>
            <person name="Plett K.L."/>
            <person name="Tsai I.J."/>
            <person name="Slot J."/>
            <person name="Sipos G."/>
            <person name="Plett J."/>
            <person name="Nagy L.G."/>
            <person name="Grigoriev I.V."/>
        </authorList>
    </citation>
    <scope>NUCLEOTIDE SEQUENCE</scope>
    <source>
        <strain evidence="1">HWK02</strain>
    </source>
</reference>
<accession>A0AA39P6P9</accession>
<organism evidence="1 2">
    <name type="scientific">Armillaria luteobubalina</name>
    <dbReference type="NCBI Taxonomy" id="153913"/>
    <lineage>
        <taxon>Eukaryota</taxon>
        <taxon>Fungi</taxon>
        <taxon>Dikarya</taxon>
        <taxon>Basidiomycota</taxon>
        <taxon>Agaricomycotina</taxon>
        <taxon>Agaricomycetes</taxon>
        <taxon>Agaricomycetidae</taxon>
        <taxon>Agaricales</taxon>
        <taxon>Marasmiineae</taxon>
        <taxon>Physalacriaceae</taxon>
        <taxon>Armillaria</taxon>
    </lineage>
</organism>
<evidence type="ECO:0000313" key="2">
    <source>
        <dbReference type="Proteomes" id="UP001175228"/>
    </source>
</evidence>
<name>A0AA39P6P9_9AGAR</name>
<proteinExistence type="predicted"/>
<dbReference type="EMBL" id="JAUEPU010000095">
    <property type="protein sequence ID" value="KAK0478592.1"/>
    <property type="molecule type" value="Genomic_DNA"/>
</dbReference>
<dbReference type="AlphaFoldDB" id="A0AA39P6P9"/>
<comment type="caution">
    <text evidence="1">The sequence shown here is derived from an EMBL/GenBank/DDBJ whole genome shotgun (WGS) entry which is preliminary data.</text>
</comment>
<evidence type="ECO:0000313" key="1">
    <source>
        <dbReference type="EMBL" id="KAK0478592.1"/>
    </source>
</evidence>
<protein>
    <submittedName>
        <fullName evidence="1">Uncharacterized protein</fullName>
    </submittedName>
</protein>
<gene>
    <name evidence="1" type="ORF">EDD18DRAFT_873077</name>
</gene>
<dbReference type="Proteomes" id="UP001175228">
    <property type="component" value="Unassembled WGS sequence"/>
</dbReference>
<sequence>MANIRQLRSYLLLRIPAHRIALTRILTSNHTLAVERGRWLRVEGTSETIPRALRICRCCHDDVEDELHVLFICSDSLLCGIRSDFLSDIWRAYPALRRRSGSPKELLHTLLTYSDLLPRLGRYVYEILDHVAQKAMYIPAGA</sequence>
<keyword evidence="2" id="KW-1185">Reference proteome</keyword>